<dbReference type="GeneID" id="64701944"/>
<dbReference type="Pfam" id="PF18758">
    <property type="entry name" value="KDZ"/>
    <property type="match status" value="1"/>
</dbReference>
<reference evidence="1" key="1">
    <citation type="journal article" date="2020" name="New Phytol.">
        <title>Comparative genomics reveals dynamic genome evolution in host specialist ectomycorrhizal fungi.</title>
        <authorList>
            <person name="Lofgren L.A."/>
            <person name="Nguyen N.H."/>
            <person name="Vilgalys R."/>
            <person name="Ruytinx J."/>
            <person name="Liao H.L."/>
            <person name="Branco S."/>
            <person name="Kuo A."/>
            <person name="LaButti K."/>
            <person name="Lipzen A."/>
            <person name="Andreopoulos W."/>
            <person name="Pangilinan J."/>
            <person name="Riley R."/>
            <person name="Hundley H."/>
            <person name="Na H."/>
            <person name="Barry K."/>
            <person name="Grigoriev I.V."/>
            <person name="Stajich J.E."/>
            <person name="Kennedy P.G."/>
        </authorList>
    </citation>
    <scope>NUCLEOTIDE SEQUENCE</scope>
    <source>
        <strain evidence="1">FC423</strain>
    </source>
</reference>
<dbReference type="AlphaFoldDB" id="A0A9P7FCI8"/>
<evidence type="ECO:0000313" key="1">
    <source>
        <dbReference type="EMBL" id="KAG2112374.1"/>
    </source>
</evidence>
<organism evidence="1 2">
    <name type="scientific">Suillus discolor</name>
    <dbReference type="NCBI Taxonomy" id="1912936"/>
    <lineage>
        <taxon>Eukaryota</taxon>
        <taxon>Fungi</taxon>
        <taxon>Dikarya</taxon>
        <taxon>Basidiomycota</taxon>
        <taxon>Agaricomycotina</taxon>
        <taxon>Agaricomycetes</taxon>
        <taxon>Agaricomycetidae</taxon>
        <taxon>Boletales</taxon>
        <taxon>Suillineae</taxon>
        <taxon>Suillaceae</taxon>
        <taxon>Suillus</taxon>
    </lineage>
</organism>
<dbReference type="InterPro" id="IPR040521">
    <property type="entry name" value="KDZ"/>
</dbReference>
<sequence>MPCLSSEDEPICNDADNVSLEDIELVDVFSLRRTSLRPQSFHKFPNETYRQSHRTCPQFSIQAQCKALCHLHDILYRPYFNTQFLDVFDIYLEILYHVGDCIIKAELKHDTPNWHLLNLCLCCFYKLEGEDNLAFEWLATIDGNNSLKRWLASMYSTSPCDDSQTCHSDYWLSRVKVDEFKNSVQTQSGPNDDNWGDVVQPESGSFHCVDCWCNAGPDQHKCMFSVFDETGIFIAACRHWFILLACDMVKSGELAKYPLAIIDHLLNIYGKNGGITYDIGCAFSKTL</sequence>
<dbReference type="PANTHER" id="PTHR33096:SF1">
    <property type="entry name" value="CXC1-LIKE CYSTEINE CLUSTER ASSOCIATED WITH KDZ TRANSPOSASES DOMAIN-CONTAINING PROTEIN"/>
    <property type="match status" value="1"/>
</dbReference>
<protein>
    <submittedName>
        <fullName evidence="1">Uncharacterized protein</fullName>
    </submittedName>
</protein>
<dbReference type="EMBL" id="JABBWM010000015">
    <property type="protein sequence ID" value="KAG2112374.1"/>
    <property type="molecule type" value="Genomic_DNA"/>
</dbReference>
<dbReference type="PANTHER" id="PTHR33096">
    <property type="entry name" value="CXC2 DOMAIN-CONTAINING PROTEIN"/>
    <property type="match status" value="1"/>
</dbReference>
<evidence type="ECO:0000313" key="2">
    <source>
        <dbReference type="Proteomes" id="UP000823399"/>
    </source>
</evidence>
<dbReference type="Proteomes" id="UP000823399">
    <property type="component" value="Unassembled WGS sequence"/>
</dbReference>
<gene>
    <name evidence="1" type="ORF">F5147DRAFT_744590</name>
</gene>
<keyword evidence="2" id="KW-1185">Reference proteome</keyword>
<name>A0A9P7FCI8_9AGAM</name>
<dbReference type="RefSeq" id="XP_041295305.1">
    <property type="nucleotide sequence ID" value="XM_041439685.1"/>
</dbReference>
<accession>A0A9P7FCI8</accession>
<dbReference type="OrthoDB" id="2505969at2759"/>
<comment type="caution">
    <text evidence="1">The sequence shown here is derived from an EMBL/GenBank/DDBJ whole genome shotgun (WGS) entry which is preliminary data.</text>
</comment>
<proteinExistence type="predicted"/>